<dbReference type="InterPro" id="IPR002921">
    <property type="entry name" value="Fungal_lipase-type"/>
</dbReference>
<name>A0A5C0VKW9_9SPHI</name>
<sequence length="359" mass="41440">MKNIFVFVFLILFGFSSFAQLKPGFMVDEYLEMLSVSRGHIDSLIPGDKTPASTRFKKLYRSKEIGLLNRWELWEDATTAVISIRGTTADLPSWMENFYAAMVPATGSIKLENNFTFNYQLAKSEEAKVHVGWLLGLAYLQRDILPKLDSLDKAGKHQIFIMGHSQGASLSYLLRSHLHYLQQQGKLNKAFQFKTFCSAPPKPGNLYYAYDFEAINYGGWAFSVINTADWVPETPFSIQTLRDFNPTNPFVNLDKALKKQPLLVRLYAKRLFNRIDKSTSKAQQRFEHYMGTQVFKILKKTFPEMEEPKYESSNAYTRVGTPIILIPDEKYLKERPLKDGKVFSHHTYWAYYQLALNLK</sequence>
<dbReference type="AlphaFoldDB" id="A0A5C0VKW9"/>
<protein>
    <submittedName>
        <fullName evidence="2">Lipase family protein</fullName>
    </submittedName>
</protein>
<evidence type="ECO:0000313" key="2">
    <source>
        <dbReference type="EMBL" id="QEK51614.1"/>
    </source>
</evidence>
<dbReference type="InterPro" id="IPR029058">
    <property type="entry name" value="AB_hydrolase_fold"/>
</dbReference>
<dbReference type="EMBL" id="CP043329">
    <property type="protein sequence ID" value="QEK51614.1"/>
    <property type="molecule type" value="Genomic_DNA"/>
</dbReference>
<reference evidence="2 3" key="1">
    <citation type="submission" date="2019-08" db="EMBL/GenBank/DDBJ databases">
        <title>Pedobacter sp. nov., isolated from Han river, South Korea.</title>
        <authorList>
            <person name="Lee D.-H."/>
            <person name="Kim Y.-S."/>
            <person name="Hwang E.-M."/>
            <person name="Le Tran T.C."/>
            <person name="Cha C.-J."/>
        </authorList>
    </citation>
    <scope>NUCLEOTIDE SEQUENCE [LARGE SCALE GENOMIC DNA]</scope>
    <source>
        <strain evidence="2 3">CJ43</strain>
    </source>
</reference>
<dbReference type="Gene3D" id="3.40.50.1820">
    <property type="entry name" value="alpha/beta hydrolase"/>
    <property type="match status" value="1"/>
</dbReference>
<dbReference type="Pfam" id="PF01764">
    <property type="entry name" value="Lipase_3"/>
    <property type="match status" value="1"/>
</dbReference>
<accession>A0A5C0VKW9</accession>
<dbReference type="RefSeq" id="WP_149074576.1">
    <property type="nucleotide sequence ID" value="NZ_CP043329.1"/>
</dbReference>
<dbReference type="KEGG" id="pej:FYC62_08035"/>
<gene>
    <name evidence="2" type="ORF">FYC62_08035</name>
</gene>
<proteinExistence type="predicted"/>
<dbReference type="SUPFAM" id="SSF53474">
    <property type="entry name" value="alpha/beta-Hydrolases"/>
    <property type="match status" value="1"/>
</dbReference>
<organism evidence="2 3">
    <name type="scientific">Pedobacter aquae</name>
    <dbReference type="NCBI Taxonomy" id="2605747"/>
    <lineage>
        <taxon>Bacteria</taxon>
        <taxon>Pseudomonadati</taxon>
        <taxon>Bacteroidota</taxon>
        <taxon>Sphingobacteriia</taxon>
        <taxon>Sphingobacteriales</taxon>
        <taxon>Sphingobacteriaceae</taxon>
        <taxon>Pedobacter</taxon>
    </lineage>
</organism>
<feature type="domain" description="Fungal lipase-type" evidence="1">
    <location>
        <begin position="81"/>
        <end position="236"/>
    </location>
</feature>
<dbReference type="Proteomes" id="UP000323653">
    <property type="component" value="Chromosome"/>
</dbReference>
<keyword evidence="3" id="KW-1185">Reference proteome</keyword>
<dbReference type="GO" id="GO:0006629">
    <property type="term" value="P:lipid metabolic process"/>
    <property type="evidence" value="ECO:0007669"/>
    <property type="project" value="InterPro"/>
</dbReference>
<evidence type="ECO:0000259" key="1">
    <source>
        <dbReference type="Pfam" id="PF01764"/>
    </source>
</evidence>
<evidence type="ECO:0000313" key="3">
    <source>
        <dbReference type="Proteomes" id="UP000323653"/>
    </source>
</evidence>